<dbReference type="Gene3D" id="1.20.1250.20">
    <property type="entry name" value="MFS general substrate transporter like domains"/>
    <property type="match status" value="1"/>
</dbReference>
<dbReference type="Pfam" id="PF07690">
    <property type="entry name" value="MFS_1"/>
    <property type="match status" value="1"/>
</dbReference>
<comment type="subcellular location">
    <subcellularLocation>
        <location evidence="1">Cell membrane</location>
        <topology evidence="1">Multi-pass membrane protein</topology>
    </subcellularLocation>
</comment>
<feature type="transmembrane region" description="Helical" evidence="6">
    <location>
        <begin position="140"/>
        <end position="158"/>
    </location>
</feature>
<name>A0ABW3VLR6_9PSEU</name>
<proteinExistence type="predicted"/>
<dbReference type="InterPro" id="IPR050189">
    <property type="entry name" value="MFS_Efflux_Transporters"/>
</dbReference>
<feature type="transmembrane region" description="Helical" evidence="6">
    <location>
        <begin position="326"/>
        <end position="348"/>
    </location>
</feature>
<dbReference type="Proteomes" id="UP001597182">
    <property type="component" value="Unassembled WGS sequence"/>
</dbReference>
<dbReference type="InterPro" id="IPR020846">
    <property type="entry name" value="MFS_dom"/>
</dbReference>
<comment type="caution">
    <text evidence="8">The sequence shown here is derived from an EMBL/GenBank/DDBJ whole genome shotgun (WGS) entry which is preliminary data.</text>
</comment>
<keyword evidence="9" id="KW-1185">Reference proteome</keyword>
<feature type="transmembrane region" description="Helical" evidence="6">
    <location>
        <begin position="270"/>
        <end position="289"/>
    </location>
</feature>
<feature type="transmembrane region" description="Helical" evidence="6">
    <location>
        <begin position="109"/>
        <end position="128"/>
    </location>
</feature>
<dbReference type="InterPro" id="IPR036259">
    <property type="entry name" value="MFS_trans_sf"/>
</dbReference>
<feature type="transmembrane region" description="Helical" evidence="6">
    <location>
        <begin position="164"/>
        <end position="184"/>
    </location>
</feature>
<dbReference type="EMBL" id="JBHTMB010000171">
    <property type="protein sequence ID" value="MFD1235735.1"/>
    <property type="molecule type" value="Genomic_DNA"/>
</dbReference>
<evidence type="ECO:0000256" key="1">
    <source>
        <dbReference type="ARBA" id="ARBA00004651"/>
    </source>
</evidence>
<feature type="transmembrane region" description="Helical" evidence="6">
    <location>
        <begin position="205"/>
        <end position="230"/>
    </location>
</feature>
<sequence>MDERVSWGRVLAAVTCAATVSMLPVFLLGAAAPSLGADLHVDAGRLGIAVSAFWIAMALVGLVGGHVAHARGSRATTIAGIAIAVVSLVGLATAGSFAALVVFAVVGGAATALATPAGDMALFSVLPPERRGFAYGVKQASLPGASLLAGLGVPLVVLTVGWRWAFAAAVLVALPALIALPRRLPRPTVRSAAEPAARRAARPRGLVPVSTAVALAMAAVSATGGFYVVAAVAGGTAAPTAGFLLALGGVCGISGRFVASWRFGTAARPLLVCAGLMAAGGLGTAGLALTGSTGGLAAATVLACGAGWGWNGLLTQDVVASHPEATARASAAIMVGAAVGGVAGPALFGLVATGAGYTVAWLSAGGCLLLAAAVLVVREARRAPAPVSGATGHHR</sequence>
<dbReference type="InterPro" id="IPR011701">
    <property type="entry name" value="MFS"/>
</dbReference>
<feature type="transmembrane region" description="Helical" evidence="6">
    <location>
        <begin position="295"/>
        <end position="314"/>
    </location>
</feature>
<evidence type="ECO:0000256" key="2">
    <source>
        <dbReference type="ARBA" id="ARBA00022475"/>
    </source>
</evidence>
<dbReference type="SUPFAM" id="SSF103473">
    <property type="entry name" value="MFS general substrate transporter"/>
    <property type="match status" value="1"/>
</dbReference>
<feature type="transmembrane region" description="Helical" evidence="6">
    <location>
        <begin position="354"/>
        <end position="377"/>
    </location>
</feature>
<evidence type="ECO:0000259" key="7">
    <source>
        <dbReference type="PROSITE" id="PS50850"/>
    </source>
</evidence>
<accession>A0ABW3VLR6</accession>
<dbReference type="PANTHER" id="PTHR43124:SF3">
    <property type="entry name" value="CHLORAMPHENICOL EFFLUX PUMP RV0191"/>
    <property type="match status" value="1"/>
</dbReference>
<keyword evidence="2" id="KW-1003">Cell membrane</keyword>
<evidence type="ECO:0000313" key="9">
    <source>
        <dbReference type="Proteomes" id="UP001597182"/>
    </source>
</evidence>
<feature type="transmembrane region" description="Helical" evidence="6">
    <location>
        <begin position="236"/>
        <end position="258"/>
    </location>
</feature>
<gene>
    <name evidence="8" type="ORF">ACFQ34_20785</name>
</gene>
<feature type="transmembrane region" description="Helical" evidence="6">
    <location>
        <begin position="46"/>
        <end position="68"/>
    </location>
</feature>
<dbReference type="PROSITE" id="PS50850">
    <property type="entry name" value="MFS"/>
    <property type="match status" value="1"/>
</dbReference>
<protein>
    <submittedName>
        <fullName evidence="8">MFS transporter</fullName>
    </submittedName>
</protein>
<feature type="transmembrane region" description="Helical" evidence="6">
    <location>
        <begin position="80"/>
        <end position="103"/>
    </location>
</feature>
<evidence type="ECO:0000256" key="5">
    <source>
        <dbReference type="ARBA" id="ARBA00023136"/>
    </source>
</evidence>
<reference evidence="9" key="1">
    <citation type="journal article" date="2019" name="Int. J. Syst. Evol. Microbiol.">
        <title>The Global Catalogue of Microorganisms (GCM) 10K type strain sequencing project: providing services to taxonomists for standard genome sequencing and annotation.</title>
        <authorList>
            <consortium name="The Broad Institute Genomics Platform"/>
            <consortium name="The Broad Institute Genome Sequencing Center for Infectious Disease"/>
            <person name="Wu L."/>
            <person name="Ma J."/>
        </authorList>
    </citation>
    <scope>NUCLEOTIDE SEQUENCE [LARGE SCALE GENOMIC DNA]</scope>
    <source>
        <strain evidence="9">CCUG 49018</strain>
    </source>
</reference>
<evidence type="ECO:0000256" key="6">
    <source>
        <dbReference type="SAM" id="Phobius"/>
    </source>
</evidence>
<dbReference type="PANTHER" id="PTHR43124">
    <property type="entry name" value="PURINE EFFLUX PUMP PBUE"/>
    <property type="match status" value="1"/>
</dbReference>
<keyword evidence="4 6" id="KW-1133">Transmembrane helix</keyword>
<evidence type="ECO:0000256" key="4">
    <source>
        <dbReference type="ARBA" id="ARBA00022989"/>
    </source>
</evidence>
<evidence type="ECO:0000313" key="8">
    <source>
        <dbReference type="EMBL" id="MFD1235735.1"/>
    </source>
</evidence>
<organism evidence="8 9">
    <name type="scientific">Pseudonocardia benzenivorans</name>
    <dbReference type="NCBI Taxonomy" id="228005"/>
    <lineage>
        <taxon>Bacteria</taxon>
        <taxon>Bacillati</taxon>
        <taxon>Actinomycetota</taxon>
        <taxon>Actinomycetes</taxon>
        <taxon>Pseudonocardiales</taxon>
        <taxon>Pseudonocardiaceae</taxon>
        <taxon>Pseudonocardia</taxon>
    </lineage>
</organism>
<keyword evidence="5 6" id="KW-0472">Membrane</keyword>
<evidence type="ECO:0000256" key="3">
    <source>
        <dbReference type="ARBA" id="ARBA00022692"/>
    </source>
</evidence>
<feature type="domain" description="Major facilitator superfamily (MFS) profile" evidence="7">
    <location>
        <begin position="10"/>
        <end position="382"/>
    </location>
</feature>
<keyword evidence="3 6" id="KW-0812">Transmembrane</keyword>
<dbReference type="RefSeq" id="WP_103379786.1">
    <property type="nucleotide sequence ID" value="NZ_BAABKS010000017.1"/>
</dbReference>